<comment type="caution">
    <text evidence="2">The sequence shown here is derived from an EMBL/GenBank/DDBJ whole genome shotgun (WGS) entry which is preliminary data.</text>
</comment>
<evidence type="ECO:0000313" key="3">
    <source>
        <dbReference type="Proteomes" id="UP000621799"/>
    </source>
</evidence>
<gene>
    <name evidence="2" type="ORF">IQ235_10915</name>
</gene>
<organism evidence="2 3">
    <name type="scientific">Zarconia navalis LEGE 11467</name>
    <dbReference type="NCBI Taxonomy" id="1828826"/>
    <lineage>
        <taxon>Bacteria</taxon>
        <taxon>Bacillati</taxon>
        <taxon>Cyanobacteriota</taxon>
        <taxon>Cyanophyceae</taxon>
        <taxon>Oscillatoriophycideae</taxon>
        <taxon>Oscillatoriales</taxon>
        <taxon>Oscillatoriales incertae sedis</taxon>
        <taxon>Zarconia</taxon>
        <taxon>Zarconia navalis</taxon>
    </lineage>
</organism>
<proteinExistence type="predicted"/>
<dbReference type="Proteomes" id="UP000621799">
    <property type="component" value="Unassembled WGS sequence"/>
</dbReference>
<sequence>MLTPDNFLQATQWIGITTLTFAGLTGLSFLLKWGIRFRLVGVTAFSLVLTVGCFGLSVVPFAPTVVPGSINYTLVFDNGANLITIKVPSDITESELEATLRQAAINLVAPGRLSPGRGQLLLRARTVIHPEPGISKPLYLGRVMQSPSRSEDGDPFAIEIYRDNLAQLSS</sequence>
<dbReference type="Pfam" id="PF10726">
    <property type="entry name" value="DUF2518"/>
    <property type="match status" value="1"/>
</dbReference>
<evidence type="ECO:0000256" key="1">
    <source>
        <dbReference type="SAM" id="Phobius"/>
    </source>
</evidence>
<dbReference type="InterPro" id="IPR019664">
    <property type="entry name" value="Uncharacterised_Ycf51"/>
</dbReference>
<keyword evidence="1" id="KW-0472">Membrane</keyword>
<evidence type="ECO:0000313" key="2">
    <source>
        <dbReference type="EMBL" id="MBE9041290.1"/>
    </source>
</evidence>
<protein>
    <submittedName>
        <fullName evidence="2">Ycf51 family protein</fullName>
    </submittedName>
</protein>
<accession>A0A928Z872</accession>
<dbReference type="AlphaFoldDB" id="A0A928Z872"/>
<reference evidence="2" key="1">
    <citation type="submission" date="2020-10" db="EMBL/GenBank/DDBJ databases">
        <authorList>
            <person name="Castelo-Branco R."/>
            <person name="Eusebio N."/>
            <person name="Adriana R."/>
            <person name="Vieira A."/>
            <person name="Brugerolle De Fraissinette N."/>
            <person name="Rezende De Castro R."/>
            <person name="Schneider M.P."/>
            <person name="Vasconcelos V."/>
            <person name="Leao P.N."/>
        </authorList>
    </citation>
    <scope>NUCLEOTIDE SEQUENCE</scope>
    <source>
        <strain evidence="2">LEGE 11467</strain>
    </source>
</reference>
<name>A0A928Z872_9CYAN</name>
<dbReference type="EMBL" id="JADEXN010000175">
    <property type="protein sequence ID" value="MBE9041290.1"/>
    <property type="molecule type" value="Genomic_DNA"/>
</dbReference>
<keyword evidence="3" id="KW-1185">Reference proteome</keyword>
<keyword evidence="1" id="KW-1133">Transmembrane helix</keyword>
<feature type="transmembrane region" description="Helical" evidence="1">
    <location>
        <begin position="12"/>
        <end position="31"/>
    </location>
</feature>
<keyword evidence="1" id="KW-0812">Transmembrane</keyword>
<feature type="transmembrane region" description="Helical" evidence="1">
    <location>
        <begin position="38"/>
        <end position="62"/>
    </location>
</feature>